<dbReference type="RefSeq" id="WP_408180540.1">
    <property type="nucleotide sequence ID" value="NZ_JAQQEZ010000033.1"/>
</dbReference>
<dbReference type="PRINTS" id="PR00139">
    <property type="entry name" value="ASNGLNASE"/>
</dbReference>
<evidence type="ECO:0000259" key="3">
    <source>
        <dbReference type="Pfam" id="PF00710"/>
    </source>
</evidence>
<dbReference type="SFLD" id="SFLDS00057">
    <property type="entry name" value="Glutaminase/Asparaginase"/>
    <property type="match status" value="1"/>
</dbReference>
<dbReference type="PIRSF" id="PIRSF500176">
    <property type="entry name" value="L_ASNase"/>
    <property type="match status" value="1"/>
</dbReference>
<dbReference type="PANTHER" id="PTHR11707:SF28">
    <property type="entry name" value="60 KDA LYSOPHOSPHOLIPASE"/>
    <property type="match status" value="1"/>
</dbReference>
<dbReference type="Pfam" id="PF00710">
    <property type="entry name" value="Asparaginase"/>
    <property type="match status" value="1"/>
</dbReference>
<dbReference type="InterPro" id="IPR006034">
    <property type="entry name" value="Asparaginase/glutaminase-like"/>
</dbReference>
<keyword evidence="6" id="KW-1185">Reference proteome</keyword>
<protein>
    <submittedName>
        <fullName evidence="5">Asparaginase</fullName>
    </submittedName>
</protein>
<reference evidence="5 6" key="1">
    <citation type="journal article" date="2024" name="Chem. Sci.">
        <title>Discovery of megapolipeptins by genome mining of a Burkholderiales bacteria collection.</title>
        <authorList>
            <person name="Paulo B.S."/>
            <person name="Recchia M.J.J."/>
            <person name="Lee S."/>
            <person name="Fergusson C.H."/>
            <person name="Romanowski S.B."/>
            <person name="Hernandez A."/>
            <person name="Krull N."/>
            <person name="Liu D.Y."/>
            <person name="Cavanagh H."/>
            <person name="Bos A."/>
            <person name="Gray C.A."/>
            <person name="Murphy B.T."/>
            <person name="Linington R.G."/>
            <person name="Eustaquio A.S."/>
        </authorList>
    </citation>
    <scope>NUCLEOTIDE SEQUENCE [LARGE SCALE GENOMIC DNA]</scope>
    <source>
        <strain evidence="5 6">RL17-350-BIC-A</strain>
    </source>
</reference>
<comment type="similarity">
    <text evidence="1">Belongs to the asparaginase 1 family.</text>
</comment>
<dbReference type="PANTHER" id="PTHR11707">
    <property type="entry name" value="L-ASPARAGINASE"/>
    <property type="match status" value="1"/>
</dbReference>
<dbReference type="InterPro" id="IPR027473">
    <property type="entry name" value="L-asparaginase_C"/>
</dbReference>
<dbReference type="SMART" id="SM00870">
    <property type="entry name" value="Asparaginase"/>
    <property type="match status" value="1"/>
</dbReference>
<sequence length="333" mass="34812">MALPRVAVAALGGTICMAPDVQSDGVMPKLSAQQLLDAIPNLGAVAQLEAQTLRQLPSPSLSFDDLLEVLRWADEQVAQGAAGVVVTQGTDTLEESAFLLDLYWPHPQPLVLTGAMRAAEAVSADGPANLRAAVTVAADAGSRTRGVLVVMNDTIHAARWVQKTHALAVDAFTSPGAGPAGAMVEGTPHYFHAPGQRTTLAQPRDAGMRVALLESCLGDDGELLDLAVKAGYQGSVIAAFGVGHVSFAMAKRIGTLAPAYPVVIASRTGAGSTTERTYGFEGSEIDLRRRGAILAGWLGPRKARLLLWALLAAGSATEEIRKAFASFGRMRNL</sequence>
<dbReference type="InterPro" id="IPR040919">
    <property type="entry name" value="Asparaginase_C"/>
</dbReference>
<dbReference type="Gene3D" id="3.40.50.1170">
    <property type="entry name" value="L-asparaginase, N-terminal domain"/>
    <property type="match status" value="1"/>
</dbReference>
<proteinExistence type="inferred from homology"/>
<dbReference type="EMBL" id="JAQQEZ010000033">
    <property type="protein sequence ID" value="MFM0005877.1"/>
    <property type="molecule type" value="Genomic_DNA"/>
</dbReference>
<accession>A0ABW9AZ73</accession>
<dbReference type="CDD" id="cd08964">
    <property type="entry name" value="L-asparaginase_II"/>
    <property type="match status" value="1"/>
</dbReference>
<gene>
    <name evidence="5" type="ORF">PQR57_33395</name>
</gene>
<dbReference type="InterPro" id="IPR036152">
    <property type="entry name" value="Asp/glu_Ase-like_sf"/>
</dbReference>
<dbReference type="Proteomes" id="UP001629230">
    <property type="component" value="Unassembled WGS sequence"/>
</dbReference>
<evidence type="ECO:0000313" key="6">
    <source>
        <dbReference type="Proteomes" id="UP001629230"/>
    </source>
</evidence>
<dbReference type="Gene3D" id="3.40.50.40">
    <property type="match status" value="1"/>
</dbReference>
<comment type="caution">
    <text evidence="5">The sequence shown here is derived from an EMBL/GenBank/DDBJ whole genome shotgun (WGS) entry which is preliminary data.</text>
</comment>
<evidence type="ECO:0000313" key="5">
    <source>
        <dbReference type="EMBL" id="MFM0005877.1"/>
    </source>
</evidence>
<feature type="domain" description="Asparaginase/glutaminase C-terminal" evidence="4">
    <location>
        <begin position="209"/>
        <end position="324"/>
    </location>
</feature>
<dbReference type="PROSITE" id="PS51732">
    <property type="entry name" value="ASN_GLN_ASE_3"/>
    <property type="match status" value="1"/>
</dbReference>
<evidence type="ECO:0000259" key="4">
    <source>
        <dbReference type="Pfam" id="PF17763"/>
    </source>
</evidence>
<evidence type="ECO:0000256" key="1">
    <source>
        <dbReference type="ARBA" id="ARBA00010518"/>
    </source>
</evidence>
<dbReference type="Pfam" id="PF17763">
    <property type="entry name" value="Asparaginase_C"/>
    <property type="match status" value="1"/>
</dbReference>
<keyword evidence="2" id="KW-0378">Hydrolase</keyword>
<organism evidence="5 6">
    <name type="scientific">Paraburkholderia dipogonis</name>
    <dbReference type="NCBI Taxonomy" id="1211383"/>
    <lineage>
        <taxon>Bacteria</taxon>
        <taxon>Pseudomonadati</taxon>
        <taxon>Pseudomonadota</taxon>
        <taxon>Betaproteobacteria</taxon>
        <taxon>Burkholderiales</taxon>
        <taxon>Burkholderiaceae</taxon>
        <taxon>Paraburkholderia</taxon>
    </lineage>
</organism>
<dbReference type="PIRSF" id="PIRSF001220">
    <property type="entry name" value="L-ASNase_gatD"/>
    <property type="match status" value="1"/>
</dbReference>
<feature type="domain" description="L-asparaginase N-terminal" evidence="3">
    <location>
        <begin position="5"/>
        <end position="192"/>
    </location>
</feature>
<dbReference type="SUPFAM" id="SSF53774">
    <property type="entry name" value="Glutaminase/Asparaginase"/>
    <property type="match status" value="1"/>
</dbReference>
<dbReference type="InterPro" id="IPR027474">
    <property type="entry name" value="L-asparaginase_N"/>
</dbReference>
<dbReference type="InterPro" id="IPR004550">
    <property type="entry name" value="AsnASE_II"/>
</dbReference>
<name>A0ABW9AZ73_9BURK</name>
<dbReference type="InterPro" id="IPR037152">
    <property type="entry name" value="L-asparaginase_N_sf"/>
</dbReference>
<evidence type="ECO:0000256" key="2">
    <source>
        <dbReference type="ARBA" id="ARBA00022801"/>
    </source>
</evidence>